<keyword evidence="2" id="KW-1185">Reference proteome</keyword>
<comment type="caution">
    <text evidence="1">The sequence shown here is derived from an EMBL/GenBank/DDBJ whole genome shotgun (WGS) entry which is preliminary data.</text>
</comment>
<dbReference type="Proteomes" id="UP001385951">
    <property type="component" value="Unassembled WGS sequence"/>
</dbReference>
<proteinExistence type="predicted"/>
<dbReference type="EMBL" id="JASBNA010000037">
    <property type="protein sequence ID" value="KAK7682076.1"/>
    <property type="molecule type" value="Genomic_DNA"/>
</dbReference>
<evidence type="ECO:0000313" key="1">
    <source>
        <dbReference type="EMBL" id="KAK7682076.1"/>
    </source>
</evidence>
<name>A0AAW0FML2_9APHY</name>
<sequence>MDAAMLSIPETIQLVSALSYDISEFRHYAGIPLGEKRFRGDPVVRKLLDALAFCLHTRPHHGDRFAMMLTMIQDEIVATVAANTSDDIPHSDPSSLQVILETVWKHMLACSRSRAEKPRENMQLATCILDTHLPLLRSRLSKWHMCYESYRNQMSQFQWSGSLSVAVMGYLDDIDKIFCATMAFSKSTEALSPGNSDVRAKA</sequence>
<dbReference type="AlphaFoldDB" id="A0AAW0FML2"/>
<protein>
    <submittedName>
        <fullName evidence="1">Uncharacterized protein</fullName>
    </submittedName>
</protein>
<accession>A0AAW0FML2</accession>
<reference evidence="1 2" key="1">
    <citation type="submission" date="2022-09" db="EMBL/GenBank/DDBJ databases">
        <authorList>
            <person name="Palmer J.M."/>
        </authorList>
    </citation>
    <scope>NUCLEOTIDE SEQUENCE [LARGE SCALE GENOMIC DNA]</scope>
    <source>
        <strain evidence="1 2">DSM 7382</strain>
    </source>
</reference>
<evidence type="ECO:0000313" key="2">
    <source>
        <dbReference type="Proteomes" id="UP001385951"/>
    </source>
</evidence>
<gene>
    <name evidence="1" type="ORF">QCA50_014662</name>
</gene>
<organism evidence="1 2">
    <name type="scientific">Cerrena zonata</name>
    <dbReference type="NCBI Taxonomy" id="2478898"/>
    <lineage>
        <taxon>Eukaryota</taxon>
        <taxon>Fungi</taxon>
        <taxon>Dikarya</taxon>
        <taxon>Basidiomycota</taxon>
        <taxon>Agaricomycotina</taxon>
        <taxon>Agaricomycetes</taxon>
        <taxon>Polyporales</taxon>
        <taxon>Cerrenaceae</taxon>
        <taxon>Cerrena</taxon>
    </lineage>
</organism>